<feature type="compositionally biased region" description="Basic and acidic residues" evidence="1">
    <location>
        <begin position="16"/>
        <end position="39"/>
    </location>
</feature>
<feature type="region of interest" description="Disordered" evidence="1">
    <location>
        <begin position="176"/>
        <end position="198"/>
    </location>
</feature>
<evidence type="ECO:0000313" key="3">
    <source>
        <dbReference type="Proteomes" id="UP000593576"/>
    </source>
</evidence>
<proteinExistence type="predicted"/>
<evidence type="ECO:0000313" key="2">
    <source>
        <dbReference type="EMBL" id="MBA0877400.1"/>
    </source>
</evidence>
<organism evidence="2 3">
    <name type="scientific">Gossypium schwendimanii</name>
    <name type="common">Cotton</name>
    <dbReference type="NCBI Taxonomy" id="34291"/>
    <lineage>
        <taxon>Eukaryota</taxon>
        <taxon>Viridiplantae</taxon>
        <taxon>Streptophyta</taxon>
        <taxon>Embryophyta</taxon>
        <taxon>Tracheophyta</taxon>
        <taxon>Spermatophyta</taxon>
        <taxon>Magnoliopsida</taxon>
        <taxon>eudicotyledons</taxon>
        <taxon>Gunneridae</taxon>
        <taxon>Pentapetalae</taxon>
        <taxon>rosids</taxon>
        <taxon>malvids</taxon>
        <taxon>Malvales</taxon>
        <taxon>Malvaceae</taxon>
        <taxon>Malvoideae</taxon>
        <taxon>Gossypium</taxon>
    </lineage>
</organism>
<feature type="region of interest" description="Disordered" evidence="1">
    <location>
        <begin position="16"/>
        <end position="69"/>
    </location>
</feature>
<name>A0A7J9N2D6_GOSSC</name>
<feature type="compositionally biased region" description="Polar residues" evidence="1">
    <location>
        <begin position="42"/>
        <end position="69"/>
    </location>
</feature>
<sequence>MPWFRIHGKPYLITPEERQRQIHVGRERRGPLNPRREDYEGNPSTRPRQSPDSSSAAIQSLAPTRASTQSLDAAIQQMIPTQPPFPMMPGVFPSSYMYPNPYMYPFPNTMAGWSHMPSSAPFPVMPCGPSISRPLAQEGLQRDFGELSFLPIARTYGFQEPSPFMMQTPRHTLFFEGGSSSQVRQPDAEPEEAQSPPE</sequence>
<evidence type="ECO:0000256" key="1">
    <source>
        <dbReference type="SAM" id="MobiDB-lite"/>
    </source>
</evidence>
<protein>
    <submittedName>
        <fullName evidence="2">Uncharacterized protein</fullName>
    </submittedName>
</protein>
<dbReference type="AlphaFoldDB" id="A0A7J9N2D6"/>
<gene>
    <name evidence="2" type="ORF">Goshw_019933</name>
</gene>
<accession>A0A7J9N2D6</accession>
<dbReference type="OrthoDB" id="10378771at2759"/>
<dbReference type="Proteomes" id="UP000593576">
    <property type="component" value="Unassembled WGS sequence"/>
</dbReference>
<reference evidence="2 3" key="1">
    <citation type="journal article" date="2019" name="Genome Biol. Evol.">
        <title>Insights into the evolution of the New World diploid cottons (Gossypium, subgenus Houzingenia) based on genome sequencing.</title>
        <authorList>
            <person name="Grover C.E."/>
            <person name="Arick M.A. 2nd"/>
            <person name="Thrash A."/>
            <person name="Conover J.L."/>
            <person name="Sanders W.S."/>
            <person name="Peterson D.G."/>
            <person name="Frelichowski J.E."/>
            <person name="Scheffler J.A."/>
            <person name="Scheffler B.E."/>
            <person name="Wendel J.F."/>
        </authorList>
    </citation>
    <scope>NUCLEOTIDE SEQUENCE [LARGE SCALE GENOMIC DNA]</scope>
    <source>
        <strain evidence="2">1</strain>
        <tissue evidence="2">Leaf</tissue>
    </source>
</reference>
<comment type="caution">
    <text evidence="2">The sequence shown here is derived from an EMBL/GenBank/DDBJ whole genome shotgun (WGS) entry which is preliminary data.</text>
</comment>
<keyword evidence="3" id="KW-1185">Reference proteome</keyword>
<dbReference type="EMBL" id="JABFAF010268055">
    <property type="protein sequence ID" value="MBA0877400.1"/>
    <property type="molecule type" value="Genomic_DNA"/>
</dbReference>